<dbReference type="SUPFAM" id="SSF53383">
    <property type="entry name" value="PLP-dependent transferases"/>
    <property type="match status" value="1"/>
</dbReference>
<comment type="cofactor">
    <cofactor evidence="1 4">
        <name>pyridoxal 5'-phosphate</name>
        <dbReference type="ChEBI" id="CHEBI:597326"/>
    </cofactor>
</comment>
<dbReference type="Proteomes" id="UP001597032">
    <property type="component" value="Unassembled WGS sequence"/>
</dbReference>
<evidence type="ECO:0000256" key="3">
    <source>
        <dbReference type="ARBA" id="ARBA00022898"/>
    </source>
</evidence>
<dbReference type="InterPro" id="IPR015421">
    <property type="entry name" value="PyrdxlP-dep_Trfase_major"/>
</dbReference>
<sequence>MQKPKFETLAIKSIENKMMDVEPVSTPIYLASTYKRNTDGSYNNDFIYSRNGNPNRTIVEQSIAQLEQGQFAFAFSSGMAAISTILQSLKSGDHIILPNDIYYAIKKLMEDVFQRWNLSYSLVNMSNLLEVEKAIKPSTALIWIESPSNPQLKISNIKSIAKIAHKSNALCVVDNTWLTPVFQNPLKLGADMVVHSTTKYFGGHSDVLGGCIVLNNNDLADKISSIQSLSGAVPAPFDCWLIARGIQTLFLRISKQTENAHKLATFLESHPKIDKVFYPGLKSHPQHLLAKSQQTGFGAMLSVLIKSTEKNAFQISTQLKYFTTATSLGGVESLVEHRKSVEGENSPTPSNLLRVSVGIEHIDDLIADWQQALS</sequence>
<keyword evidence="6" id="KW-1185">Reference proteome</keyword>
<dbReference type="InterPro" id="IPR015422">
    <property type="entry name" value="PyrdxlP-dep_Trfase_small"/>
</dbReference>
<dbReference type="InterPro" id="IPR000277">
    <property type="entry name" value="Cys/Met-Metab_PyrdxlP-dep_enz"/>
</dbReference>
<dbReference type="InterPro" id="IPR015424">
    <property type="entry name" value="PyrdxlP-dep_Trfase"/>
</dbReference>
<evidence type="ECO:0000256" key="1">
    <source>
        <dbReference type="ARBA" id="ARBA00001933"/>
    </source>
</evidence>
<organism evidence="5 6">
    <name type="scientific">Lutibacter aestuarii</name>
    <dbReference type="NCBI Taxonomy" id="861111"/>
    <lineage>
        <taxon>Bacteria</taxon>
        <taxon>Pseudomonadati</taxon>
        <taxon>Bacteroidota</taxon>
        <taxon>Flavobacteriia</taxon>
        <taxon>Flavobacteriales</taxon>
        <taxon>Flavobacteriaceae</taxon>
        <taxon>Lutibacter</taxon>
    </lineage>
</organism>
<dbReference type="PROSITE" id="PS00868">
    <property type="entry name" value="CYS_MET_METAB_PP"/>
    <property type="match status" value="1"/>
</dbReference>
<dbReference type="CDD" id="cd00614">
    <property type="entry name" value="CGS_like"/>
    <property type="match status" value="1"/>
</dbReference>
<dbReference type="RefSeq" id="WP_386782546.1">
    <property type="nucleotide sequence ID" value="NZ_JBHTIC010000008.1"/>
</dbReference>
<dbReference type="PIRSF" id="PIRSF001434">
    <property type="entry name" value="CGS"/>
    <property type="match status" value="1"/>
</dbReference>
<gene>
    <name evidence="5" type="ORF">ACFQZW_09160</name>
</gene>
<dbReference type="Gene3D" id="3.90.1150.10">
    <property type="entry name" value="Aspartate Aminotransferase, domain 1"/>
    <property type="match status" value="1"/>
</dbReference>
<reference evidence="6" key="1">
    <citation type="journal article" date="2019" name="Int. J. Syst. Evol. Microbiol.">
        <title>The Global Catalogue of Microorganisms (GCM) 10K type strain sequencing project: providing services to taxonomists for standard genome sequencing and annotation.</title>
        <authorList>
            <consortium name="The Broad Institute Genomics Platform"/>
            <consortium name="The Broad Institute Genome Sequencing Center for Infectious Disease"/>
            <person name="Wu L."/>
            <person name="Ma J."/>
        </authorList>
    </citation>
    <scope>NUCLEOTIDE SEQUENCE [LARGE SCALE GENOMIC DNA]</scope>
    <source>
        <strain evidence="6">CCUG 60022</strain>
    </source>
</reference>
<keyword evidence="3 4" id="KW-0663">Pyridoxal phosphate</keyword>
<dbReference type="Pfam" id="PF01053">
    <property type="entry name" value="Cys_Met_Meta_PP"/>
    <property type="match status" value="1"/>
</dbReference>
<name>A0ABW2ZB80_9FLAO</name>
<dbReference type="EMBL" id="JBHTIC010000008">
    <property type="protein sequence ID" value="MFD0762250.1"/>
    <property type="molecule type" value="Genomic_DNA"/>
</dbReference>
<dbReference type="Gene3D" id="3.40.640.10">
    <property type="entry name" value="Type I PLP-dependent aspartate aminotransferase-like (Major domain)"/>
    <property type="match status" value="1"/>
</dbReference>
<protein>
    <submittedName>
        <fullName evidence="5">Trans-sulfuration enzyme family protein</fullName>
    </submittedName>
</protein>
<evidence type="ECO:0000256" key="2">
    <source>
        <dbReference type="ARBA" id="ARBA00009077"/>
    </source>
</evidence>
<dbReference type="InterPro" id="IPR054542">
    <property type="entry name" value="Cys_met_metab_PP"/>
</dbReference>
<evidence type="ECO:0000256" key="4">
    <source>
        <dbReference type="RuleBase" id="RU362118"/>
    </source>
</evidence>
<evidence type="ECO:0000313" key="5">
    <source>
        <dbReference type="EMBL" id="MFD0762250.1"/>
    </source>
</evidence>
<comment type="similarity">
    <text evidence="2 4">Belongs to the trans-sulfuration enzymes family.</text>
</comment>
<dbReference type="PANTHER" id="PTHR11808:SF15">
    <property type="entry name" value="CYSTATHIONINE GAMMA-LYASE"/>
    <property type="match status" value="1"/>
</dbReference>
<dbReference type="PANTHER" id="PTHR11808">
    <property type="entry name" value="TRANS-SULFURATION ENZYME FAMILY MEMBER"/>
    <property type="match status" value="1"/>
</dbReference>
<proteinExistence type="inferred from homology"/>
<accession>A0ABW2ZB80</accession>
<comment type="caution">
    <text evidence="5">The sequence shown here is derived from an EMBL/GenBank/DDBJ whole genome shotgun (WGS) entry which is preliminary data.</text>
</comment>
<evidence type="ECO:0000313" key="6">
    <source>
        <dbReference type="Proteomes" id="UP001597032"/>
    </source>
</evidence>